<keyword evidence="1" id="KW-1133">Transmembrane helix</keyword>
<feature type="transmembrane region" description="Helical" evidence="1">
    <location>
        <begin position="141"/>
        <end position="159"/>
    </location>
</feature>
<keyword evidence="1" id="KW-0472">Membrane</keyword>
<organism evidence="2 3">
    <name type="scientific">Microbacterium hydrocarbonoxydans</name>
    <dbReference type="NCBI Taxonomy" id="273678"/>
    <lineage>
        <taxon>Bacteria</taxon>
        <taxon>Bacillati</taxon>
        <taxon>Actinomycetota</taxon>
        <taxon>Actinomycetes</taxon>
        <taxon>Micrococcales</taxon>
        <taxon>Microbacteriaceae</taxon>
        <taxon>Microbacterium</taxon>
    </lineage>
</organism>
<evidence type="ECO:0000313" key="2">
    <source>
        <dbReference type="EMBL" id="SEB73956.1"/>
    </source>
</evidence>
<keyword evidence="1" id="KW-0812">Transmembrane</keyword>
<sequence length="199" mass="20878">MTTPESSVRTPEHPMAFTRDELLAGALTTWVLFLALLPAGLLVAAIVTIPGSSGFDLAAVGSLVGMVLVVMVVAGIVALLLLPFALLVVWPLASVLRRVRPIAIHLLCYTLIGAGLGYAYLATLGGPDASWFLSPAGALTFGMPAIAVTLAVPLGWWLTARRALRRDAGLLPRRRGRRGPIDHDAATEDALADGASPIR</sequence>
<keyword evidence="3" id="KW-1185">Reference proteome</keyword>
<protein>
    <submittedName>
        <fullName evidence="2">Uncharacterized protein</fullName>
    </submittedName>
</protein>
<evidence type="ECO:0000256" key="1">
    <source>
        <dbReference type="SAM" id="Phobius"/>
    </source>
</evidence>
<feature type="transmembrane region" description="Helical" evidence="1">
    <location>
        <begin position="22"/>
        <end position="47"/>
    </location>
</feature>
<dbReference type="EMBL" id="FNSQ01000005">
    <property type="protein sequence ID" value="SEB73956.1"/>
    <property type="molecule type" value="Genomic_DNA"/>
</dbReference>
<evidence type="ECO:0000313" key="3">
    <source>
        <dbReference type="Proteomes" id="UP000183750"/>
    </source>
</evidence>
<dbReference type="OrthoDB" id="5191668at2"/>
<feature type="transmembrane region" description="Helical" evidence="1">
    <location>
        <begin position="102"/>
        <end position="121"/>
    </location>
</feature>
<dbReference type="AlphaFoldDB" id="A0A1H4LTF9"/>
<proteinExistence type="predicted"/>
<gene>
    <name evidence="2" type="ORF">SAMN04489807_1903</name>
</gene>
<accession>A0A1H4LTF9</accession>
<name>A0A1H4LTF9_9MICO</name>
<reference evidence="3" key="1">
    <citation type="submission" date="2016-10" db="EMBL/GenBank/DDBJ databases">
        <authorList>
            <person name="Varghese N."/>
            <person name="Submissions S."/>
        </authorList>
    </citation>
    <scope>NUCLEOTIDE SEQUENCE [LARGE SCALE GENOMIC DNA]</scope>
    <source>
        <strain evidence="3">DSM 16089</strain>
    </source>
</reference>
<feature type="transmembrane region" description="Helical" evidence="1">
    <location>
        <begin position="59"/>
        <end position="90"/>
    </location>
</feature>
<dbReference type="Proteomes" id="UP000183750">
    <property type="component" value="Unassembled WGS sequence"/>
</dbReference>
<dbReference type="RefSeq" id="WP_060928185.1">
    <property type="nucleotide sequence ID" value="NZ_FNSQ01000005.1"/>
</dbReference>